<dbReference type="InterPro" id="IPR051685">
    <property type="entry name" value="Ycf3/AcsC/BcsC/TPR_MFPF"/>
</dbReference>
<protein>
    <submittedName>
        <fullName evidence="6">TPR repeat-containing protein</fullName>
    </submittedName>
</protein>
<dbReference type="InterPro" id="IPR011990">
    <property type="entry name" value="TPR-like_helical_dom_sf"/>
</dbReference>
<evidence type="ECO:0000256" key="4">
    <source>
        <dbReference type="SAM" id="MobiDB-lite"/>
    </source>
</evidence>
<feature type="region of interest" description="Disordered" evidence="4">
    <location>
        <begin position="1"/>
        <end position="41"/>
    </location>
</feature>
<dbReference type="InterPro" id="IPR019734">
    <property type="entry name" value="TPR_rpt"/>
</dbReference>
<feature type="repeat" description="TPR" evidence="3">
    <location>
        <begin position="182"/>
        <end position="215"/>
    </location>
</feature>
<evidence type="ECO:0000313" key="6">
    <source>
        <dbReference type="EMBL" id="CCO18935.1"/>
    </source>
</evidence>
<dbReference type="eggNOG" id="ENOG502QW5C">
    <property type="taxonomic scope" value="Eukaryota"/>
</dbReference>
<feature type="compositionally biased region" description="Polar residues" evidence="4">
    <location>
        <begin position="27"/>
        <end position="37"/>
    </location>
</feature>
<sequence length="271" mass="30375">MAFATSTRCNTNSNTNENNRSRTTTTMMKPSPTQQQRNKNRASVAALTTRNEDRMITNTTRQLKNKRGSALQTSAALPDALHSAATLSEISALEGNIQGFYLGTLLLILGFSGFIVVRQVFIRRELDDQAKKTGERIRAGNASSDDYFEMGSIMLRKKVYTQAIRNLQLAAENWEGDEEDLAQVHNALGFGYAEMEKYEDAIKEFKLASQLQPGYVTVWNNLGDAYEKLKMQKEAVKCYEEALVLAPGNSVATMRLKNMRERAERLGLTIE</sequence>
<keyword evidence="5" id="KW-0812">Transmembrane</keyword>
<dbReference type="GeneID" id="19012493"/>
<evidence type="ECO:0000313" key="7">
    <source>
        <dbReference type="Proteomes" id="UP000198341"/>
    </source>
</evidence>
<keyword evidence="2 3" id="KW-0802">TPR repeat</keyword>
<proteinExistence type="predicted"/>
<evidence type="ECO:0000256" key="5">
    <source>
        <dbReference type="SAM" id="Phobius"/>
    </source>
</evidence>
<dbReference type="KEGG" id="bpg:Bathy12g03620"/>
<dbReference type="Proteomes" id="UP000198341">
    <property type="component" value="Chromosome 12"/>
</dbReference>
<dbReference type="RefSeq" id="XP_007509820.1">
    <property type="nucleotide sequence ID" value="XM_007509758.1"/>
</dbReference>
<keyword evidence="5" id="KW-1133">Transmembrane helix</keyword>
<keyword evidence="5" id="KW-0472">Membrane</keyword>
<keyword evidence="1" id="KW-0677">Repeat</keyword>
<gene>
    <name evidence="6" type="ordered locus">Bathy12g03620</name>
</gene>
<dbReference type="SUPFAM" id="SSF48452">
    <property type="entry name" value="TPR-like"/>
    <property type="match status" value="1"/>
</dbReference>
<evidence type="ECO:0000256" key="3">
    <source>
        <dbReference type="PROSITE-ProRule" id="PRU00339"/>
    </source>
</evidence>
<dbReference type="Pfam" id="PF00515">
    <property type="entry name" value="TPR_1"/>
    <property type="match status" value="1"/>
</dbReference>
<organism evidence="6 7">
    <name type="scientific">Bathycoccus prasinos</name>
    <dbReference type="NCBI Taxonomy" id="41875"/>
    <lineage>
        <taxon>Eukaryota</taxon>
        <taxon>Viridiplantae</taxon>
        <taxon>Chlorophyta</taxon>
        <taxon>Mamiellophyceae</taxon>
        <taxon>Mamiellales</taxon>
        <taxon>Bathycoccaceae</taxon>
        <taxon>Bathycoccus</taxon>
    </lineage>
</organism>
<feature type="transmembrane region" description="Helical" evidence="5">
    <location>
        <begin position="100"/>
        <end position="121"/>
    </location>
</feature>
<accession>K8F2D0</accession>
<dbReference type="EMBL" id="FO082267">
    <property type="protein sequence ID" value="CCO18935.1"/>
    <property type="molecule type" value="Genomic_DNA"/>
</dbReference>
<dbReference type="Gene3D" id="1.25.40.10">
    <property type="entry name" value="Tetratricopeptide repeat domain"/>
    <property type="match status" value="1"/>
</dbReference>
<dbReference type="PANTHER" id="PTHR44943">
    <property type="entry name" value="CELLULOSE SYNTHASE OPERON PROTEIN C"/>
    <property type="match status" value="1"/>
</dbReference>
<evidence type="ECO:0000256" key="1">
    <source>
        <dbReference type="ARBA" id="ARBA00022737"/>
    </source>
</evidence>
<feature type="compositionally biased region" description="Low complexity" evidence="4">
    <location>
        <begin position="1"/>
        <end position="26"/>
    </location>
</feature>
<reference evidence="6 7" key="1">
    <citation type="submission" date="2011-10" db="EMBL/GenBank/DDBJ databases">
        <authorList>
            <person name="Genoscope - CEA"/>
        </authorList>
    </citation>
    <scope>NUCLEOTIDE SEQUENCE [LARGE SCALE GENOMIC DNA]</scope>
    <source>
        <strain evidence="6 7">RCC 1105</strain>
    </source>
</reference>
<dbReference type="OrthoDB" id="10006023at2759"/>
<dbReference type="SMART" id="SM00028">
    <property type="entry name" value="TPR"/>
    <property type="match status" value="3"/>
</dbReference>
<evidence type="ECO:0000256" key="2">
    <source>
        <dbReference type="ARBA" id="ARBA00022803"/>
    </source>
</evidence>
<dbReference type="PROSITE" id="PS50005">
    <property type="entry name" value="TPR"/>
    <property type="match status" value="2"/>
</dbReference>
<dbReference type="PANTHER" id="PTHR44943:SF8">
    <property type="entry name" value="TPR REPEAT-CONTAINING PROTEIN MJ0263"/>
    <property type="match status" value="1"/>
</dbReference>
<name>K8F2D0_9CHLO</name>
<feature type="repeat" description="TPR" evidence="3">
    <location>
        <begin position="216"/>
        <end position="249"/>
    </location>
</feature>
<keyword evidence="7" id="KW-1185">Reference proteome</keyword>
<dbReference type="AlphaFoldDB" id="K8F2D0"/>